<proteinExistence type="predicted"/>
<evidence type="ECO:0000313" key="1">
    <source>
        <dbReference type="EMBL" id="MER9285068.1"/>
    </source>
</evidence>
<keyword evidence="1" id="KW-0436">Ligase</keyword>
<dbReference type="EMBL" id="JAMYRI010000007">
    <property type="protein sequence ID" value="MER9285068.1"/>
    <property type="molecule type" value="Genomic_DNA"/>
</dbReference>
<comment type="caution">
    <text evidence="1">The sequence shown here is derived from an EMBL/GenBank/DDBJ whole genome shotgun (WGS) entry which is preliminary data.</text>
</comment>
<gene>
    <name evidence="1" type="ORF">NKI81_14015</name>
</gene>
<sequence>MAFFKLPGDRKEMTMTPTELLDNYTAAGARYKAALGELEAAFIDLAGHDAAIENRNVPVGPTLVRSFYAIPDSTPWPLRHHVFAPDGGQSWQDASRARGNELINSVKA</sequence>
<reference evidence="1 2" key="1">
    <citation type="journal article" date="2024" name="Proc. Natl. Acad. Sci. U.S.A.">
        <title>The evolutionary genomics of adaptation to stress in wild rhizobium bacteria.</title>
        <authorList>
            <person name="Kehlet-Delgado H."/>
            <person name="Montoya A.P."/>
            <person name="Jensen K.T."/>
            <person name="Wendlandt C.E."/>
            <person name="Dexheimer C."/>
            <person name="Roberts M."/>
            <person name="Torres Martinez L."/>
            <person name="Friesen M.L."/>
            <person name="Griffitts J.S."/>
            <person name="Porter S.S."/>
        </authorList>
    </citation>
    <scope>NUCLEOTIDE SEQUENCE [LARGE SCALE GENOMIC DNA]</scope>
    <source>
        <strain evidence="1 2">M0468</strain>
    </source>
</reference>
<dbReference type="Proteomes" id="UP001480082">
    <property type="component" value="Unassembled WGS sequence"/>
</dbReference>
<accession>A0ACC6SZH5</accession>
<evidence type="ECO:0000313" key="2">
    <source>
        <dbReference type="Proteomes" id="UP001480082"/>
    </source>
</evidence>
<name>A0ACC6SZH5_9HYPH</name>
<protein>
    <submittedName>
        <fullName evidence="1">Valine--tRNA ligase</fullName>
    </submittedName>
</protein>
<organism evidence="1 2">
    <name type="scientific">Mesorhizobium australicum</name>
    <dbReference type="NCBI Taxonomy" id="536018"/>
    <lineage>
        <taxon>Bacteria</taxon>
        <taxon>Pseudomonadati</taxon>
        <taxon>Pseudomonadota</taxon>
        <taxon>Alphaproteobacteria</taxon>
        <taxon>Hyphomicrobiales</taxon>
        <taxon>Phyllobacteriaceae</taxon>
        <taxon>Mesorhizobium</taxon>
    </lineage>
</organism>
<keyword evidence="2" id="KW-1185">Reference proteome</keyword>